<protein>
    <recommendedName>
        <fullName evidence="3">Reverse transcriptase Ty1/copia-type domain-containing protein</fullName>
    </recommendedName>
</protein>
<dbReference type="EMBL" id="BQNB010013504">
    <property type="protein sequence ID" value="GJT16772.1"/>
    <property type="molecule type" value="Genomic_DNA"/>
</dbReference>
<accession>A0ABQ5BSF6</accession>
<name>A0ABQ5BSF6_9ASTR</name>
<dbReference type="CDD" id="cd09272">
    <property type="entry name" value="RNase_HI_RT_Ty1"/>
    <property type="match status" value="1"/>
</dbReference>
<evidence type="ECO:0000313" key="2">
    <source>
        <dbReference type="Proteomes" id="UP001151760"/>
    </source>
</evidence>
<evidence type="ECO:0008006" key="3">
    <source>
        <dbReference type="Google" id="ProtNLM"/>
    </source>
</evidence>
<keyword evidence="2" id="KW-1185">Reference proteome</keyword>
<gene>
    <name evidence="1" type="ORF">Tco_0875478</name>
</gene>
<organism evidence="1 2">
    <name type="scientific">Tanacetum coccineum</name>
    <dbReference type="NCBI Taxonomy" id="301880"/>
    <lineage>
        <taxon>Eukaryota</taxon>
        <taxon>Viridiplantae</taxon>
        <taxon>Streptophyta</taxon>
        <taxon>Embryophyta</taxon>
        <taxon>Tracheophyta</taxon>
        <taxon>Spermatophyta</taxon>
        <taxon>Magnoliopsida</taxon>
        <taxon>eudicotyledons</taxon>
        <taxon>Gunneridae</taxon>
        <taxon>Pentapetalae</taxon>
        <taxon>asterids</taxon>
        <taxon>campanulids</taxon>
        <taxon>Asterales</taxon>
        <taxon>Asteraceae</taxon>
        <taxon>Asteroideae</taxon>
        <taxon>Anthemideae</taxon>
        <taxon>Anthemidinae</taxon>
        <taxon>Tanacetum</taxon>
    </lineage>
</organism>
<evidence type="ECO:0000313" key="1">
    <source>
        <dbReference type="EMBL" id="GJT16772.1"/>
    </source>
</evidence>
<dbReference type="Proteomes" id="UP001151760">
    <property type="component" value="Unassembled WGS sequence"/>
</dbReference>
<sequence length="143" mass="16206">MLQDVKSWLGKCFAMKELGEAVYILRIKIYRDRSRSKTQGPFTPAAMKRMKGVPYVSVVGSIIYAMRCTRPETVRDDLRSQTDYVFMMNGDSVEWKSSEQSTAMSSTEVEYIASSKAAMEAIWICKFIYGLGVVPSNDLPMDM</sequence>
<comment type="caution">
    <text evidence="1">The sequence shown here is derived from an EMBL/GenBank/DDBJ whole genome shotgun (WGS) entry which is preliminary data.</text>
</comment>
<proteinExistence type="predicted"/>
<reference evidence="1" key="2">
    <citation type="submission" date="2022-01" db="EMBL/GenBank/DDBJ databases">
        <authorList>
            <person name="Yamashiro T."/>
            <person name="Shiraishi A."/>
            <person name="Satake H."/>
            <person name="Nakayama K."/>
        </authorList>
    </citation>
    <scope>NUCLEOTIDE SEQUENCE</scope>
</reference>
<reference evidence="1" key="1">
    <citation type="journal article" date="2022" name="Int. J. Mol. Sci.">
        <title>Draft Genome of Tanacetum Coccineum: Genomic Comparison of Closely Related Tanacetum-Family Plants.</title>
        <authorList>
            <person name="Yamashiro T."/>
            <person name="Shiraishi A."/>
            <person name="Nakayama K."/>
            <person name="Satake H."/>
        </authorList>
    </citation>
    <scope>NUCLEOTIDE SEQUENCE</scope>
</reference>